<dbReference type="GO" id="GO:0007399">
    <property type="term" value="P:nervous system development"/>
    <property type="evidence" value="ECO:0007669"/>
    <property type="project" value="UniProtKB-KW"/>
</dbReference>
<dbReference type="GO" id="GO:0005524">
    <property type="term" value="F:ATP binding"/>
    <property type="evidence" value="ECO:0007669"/>
    <property type="project" value="UniProtKB-UniRule"/>
</dbReference>
<keyword evidence="19" id="KW-1185">Reference proteome</keyword>
<feature type="compositionally biased region" description="Polar residues" evidence="15">
    <location>
        <begin position="689"/>
        <end position="699"/>
    </location>
</feature>
<dbReference type="GeneID" id="100118609"/>
<dbReference type="CDD" id="cd14081">
    <property type="entry name" value="STKc_BRSK1_2"/>
    <property type="match status" value="1"/>
</dbReference>
<dbReference type="GO" id="GO:0004674">
    <property type="term" value="F:protein serine/threonine kinase activity"/>
    <property type="evidence" value="ECO:0007669"/>
    <property type="project" value="UniProtKB-KW"/>
</dbReference>
<evidence type="ECO:0000256" key="9">
    <source>
        <dbReference type="ARBA" id="ARBA00022840"/>
    </source>
</evidence>
<evidence type="ECO:0000313" key="18">
    <source>
        <dbReference type="EnsemblMetazoa" id="XP_032451764"/>
    </source>
</evidence>
<sequence length="792" mass="87913">MQQTKQNPIGSSNQDNYQYVGPYRLEKTLGKGQTGLVKLGVHCVSGKKVAVKIINREKLSESVLIKVEREIAIMKLIDHPHVLGLSDVYENKKYLYLVLEHVSGGELFDYLVKKGRLTPKEARRFFRQIISALDFCHSHSICHRDLKPENLLLDEKNNIKIADFGMASLQPAGSMLETSCGSPHYACPEVIRGEKYDGRRADVWSCGVILYALLVGALPFDDDNLRQLLEKVKRGVFHIPHFVPPDCQNLLRSMIEVNPDKRLTLAEINRHVWVTAAGKGELELELSMMDVVQTHVIPSEDAIDPDVLQAIASLGCFKEREKLIKELLSPNHNTEKVIYFLLLERKRKRPACEDELEVMRNSTRANATQEDPPKKRIDTCRINGNSNLNLGQISQGSPLTPRRQSSLRQHSKRSPSGTHIHVTHSVTPGANVSPLFAPNLSGTHKVASCLQAGQVSSPRRMSPSVISSGNDCSNQTPVLTTPSPLANIGIEINDVQPVANVEETPPGSPHTTATSSGGVHHWRSRLNTIKNSFLGSPRFHRRKLLTSAEDVSVQLTPESSPEFTKKSWFGNLMTTEKDETFTVLVKGKPLATLKADLIHAFLSIAELSHNVSSPMSFKVEYKRNSTGPVMFQRQVRFQVDLSEISKQSSEALFAITFTLLNGNIRRFRRLCEHIQSQVCGKSTMLQLGTPCKGTSASPRTSRKHSLELSESSSCGSDTSDRLFVASQAITRQVNSDLEPEHATLEIQATVQEIQSVSSSSKISQDTKSDETVECQNTVDNKFIKTKSGNNIA</sequence>
<evidence type="ECO:0000256" key="10">
    <source>
        <dbReference type="ARBA" id="ARBA00022842"/>
    </source>
</evidence>
<keyword evidence="6" id="KW-0479">Metal-binding</keyword>
<protein>
    <recommendedName>
        <fullName evidence="3">non-specific serine/threonine protein kinase</fullName>
        <ecNumber evidence="3">2.7.11.1</ecNumber>
    </recommendedName>
</protein>
<keyword evidence="11" id="KW-0524">Neurogenesis</keyword>
<dbReference type="PROSITE" id="PS00108">
    <property type="entry name" value="PROTEIN_KINASE_ST"/>
    <property type="match status" value="1"/>
</dbReference>
<evidence type="ECO:0000256" key="2">
    <source>
        <dbReference type="ARBA" id="ARBA00006234"/>
    </source>
</evidence>
<evidence type="ECO:0000256" key="14">
    <source>
        <dbReference type="PROSITE-ProRule" id="PRU10141"/>
    </source>
</evidence>
<feature type="region of interest" description="Disordered" evidence="15">
    <location>
        <begin position="363"/>
        <end position="426"/>
    </location>
</feature>
<dbReference type="PANTHER" id="PTHR24346:SF36">
    <property type="entry name" value="SERINE_THREONINE-PROTEIN KINASE BRSK1 ISOFORM X1-RELATED"/>
    <property type="match status" value="1"/>
</dbReference>
<dbReference type="EnsemblMetazoa" id="XM_001602489">
    <property type="protein sequence ID" value="XP_001602539"/>
    <property type="gene ID" value="LOC100118609"/>
</dbReference>
<keyword evidence="8" id="KW-0418">Kinase</keyword>
<evidence type="ECO:0000256" key="4">
    <source>
        <dbReference type="ARBA" id="ARBA00022527"/>
    </source>
</evidence>
<keyword evidence="9 14" id="KW-0067">ATP-binding</keyword>
<dbReference type="CDD" id="cd14340">
    <property type="entry name" value="UBA_BRSK"/>
    <property type="match status" value="1"/>
</dbReference>
<dbReference type="GO" id="GO:0035556">
    <property type="term" value="P:intracellular signal transduction"/>
    <property type="evidence" value="ECO:0007669"/>
    <property type="project" value="TreeGrafter"/>
</dbReference>
<feature type="compositionally biased region" description="Polar residues" evidence="15">
    <location>
        <begin position="382"/>
        <end position="408"/>
    </location>
</feature>
<dbReference type="InterPro" id="IPR000719">
    <property type="entry name" value="Prot_kinase_dom"/>
</dbReference>
<dbReference type="PANTHER" id="PTHR24346">
    <property type="entry name" value="MAP/MICROTUBULE AFFINITY-REGULATING KINASE"/>
    <property type="match status" value="1"/>
</dbReference>
<dbReference type="Proteomes" id="UP000002358">
    <property type="component" value="Chromosome 1"/>
</dbReference>
<evidence type="ECO:0000256" key="8">
    <source>
        <dbReference type="ARBA" id="ARBA00022777"/>
    </source>
</evidence>
<dbReference type="SMR" id="A0A7M7QNT8"/>
<name>A0A7M7QNT8_NASVI</name>
<dbReference type="InParanoid" id="A0A7M7QNT8"/>
<comment type="catalytic activity">
    <reaction evidence="12">
        <text>L-threonyl-[protein] + ATP = O-phospho-L-threonyl-[protein] + ADP + H(+)</text>
        <dbReference type="Rhea" id="RHEA:46608"/>
        <dbReference type="Rhea" id="RHEA-COMP:11060"/>
        <dbReference type="Rhea" id="RHEA-COMP:11605"/>
        <dbReference type="ChEBI" id="CHEBI:15378"/>
        <dbReference type="ChEBI" id="CHEBI:30013"/>
        <dbReference type="ChEBI" id="CHEBI:30616"/>
        <dbReference type="ChEBI" id="CHEBI:61977"/>
        <dbReference type="ChEBI" id="CHEBI:456216"/>
        <dbReference type="EC" id="2.7.11.1"/>
    </reaction>
</comment>
<reference evidence="18" key="1">
    <citation type="submission" date="2021-01" db="UniProtKB">
        <authorList>
            <consortium name="EnsemblMetazoa"/>
        </authorList>
    </citation>
    <scope>IDENTIFICATION</scope>
</reference>
<dbReference type="InterPro" id="IPR008271">
    <property type="entry name" value="Ser/Thr_kinase_AS"/>
</dbReference>
<dbReference type="PROSITE" id="PS50011">
    <property type="entry name" value="PROTEIN_KINASE_DOM"/>
    <property type="match status" value="1"/>
</dbReference>
<organism evidence="18 19">
    <name type="scientific">Nasonia vitripennis</name>
    <name type="common">Parasitic wasp</name>
    <dbReference type="NCBI Taxonomy" id="7425"/>
    <lineage>
        <taxon>Eukaryota</taxon>
        <taxon>Metazoa</taxon>
        <taxon>Ecdysozoa</taxon>
        <taxon>Arthropoda</taxon>
        <taxon>Hexapoda</taxon>
        <taxon>Insecta</taxon>
        <taxon>Pterygota</taxon>
        <taxon>Neoptera</taxon>
        <taxon>Endopterygota</taxon>
        <taxon>Hymenoptera</taxon>
        <taxon>Apocrita</taxon>
        <taxon>Proctotrupomorpha</taxon>
        <taxon>Chalcidoidea</taxon>
        <taxon>Pteromalidae</taxon>
        <taxon>Pteromalinae</taxon>
        <taxon>Nasonia</taxon>
    </lineage>
</organism>
<feature type="domain" description="UBA" evidence="17">
    <location>
        <begin position="302"/>
        <end position="344"/>
    </location>
</feature>
<dbReference type="GO" id="GO:0046872">
    <property type="term" value="F:metal ion binding"/>
    <property type="evidence" value="ECO:0007669"/>
    <property type="project" value="UniProtKB-KW"/>
</dbReference>
<dbReference type="Pfam" id="PF21115">
    <property type="entry name" value="UBA_BRSK"/>
    <property type="match status" value="1"/>
</dbReference>
<evidence type="ECO:0000256" key="3">
    <source>
        <dbReference type="ARBA" id="ARBA00012513"/>
    </source>
</evidence>
<evidence type="ECO:0000256" key="1">
    <source>
        <dbReference type="ARBA" id="ARBA00001946"/>
    </source>
</evidence>
<dbReference type="SMART" id="SM00220">
    <property type="entry name" value="S_TKc"/>
    <property type="match status" value="1"/>
</dbReference>
<comment type="cofactor">
    <cofactor evidence="1">
        <name>Mg(2+)</name>
        <dbReference type="ChEBI" id="CHEBI:18420"/>
    </cofactor>
</comment>
<dbReference type="CTD" id="39732"/>
<evidence type="ECO:0000256" key="13">
    <source>
        <dbReference type="ARBA" id="ARBA00048679"/>
    </source>
</evidence>
<dbReference type="SUPFAM" id="SSF56112">
    <property type="entry name" value="Protein kinase-like (PK-like)"/>
    <property type="match status" value="1"/>
</dbReference>
<evidence type="ECO:0000256" key="7">
    <source>
        <dbReference type="ARBA" id="ARBA00022741"/>
    </source>
</evidence>
<comment type="catalytic activity">
    <reaction evidence="13">
        <text>L-seryl-[protein] + ATP = O-phospho-L-seryl-[protein] + ADP + H(+)</text>
        <dbReference type="Rhea" id="RHEA:17989"/>
        <dbReference type="Rhea" id="RHEA-COMP:9863"/>
        <dbReference type="Rhea" id="RHEA-COMP:11604"/>
        <dbReference type="ChEBI" id="CHEBI:15378"/>
        <dbReference type="ChEBI" id="CHEBI:29999"/>
        <dbReference type="ChEBI" id="CHEBI:30616"/>
        <dbReference type="ChEBI" id="CHEBI:83421"/>
        <dbReference type="ChEBI" id="CHEBI:456216"/>
        <dbReference type="EC" id="2.7.11.1"/>
    </reaction>
</comment>
<dbReference type="RefSeq" id="XP_001602539.2">
    <property type="nucleotide sequence ID" value="XM_001602489.5"/>
</dbReference>
<proteinExistence type="inferred from homology"/>
<dbReference type="Pfam" id="PF00069">
    <property type="entry name" value="Pkinase"/>
    <property type="match status" value="1"/>
</dbReference>
<feature type="region of interest" description="Disordered" evidence="15">
    <location>
        <begin position="454"/>
        <end position="476"/>
    </location>
</feature>
<dbReference type="InterPro" id="IPR017441">
    <property type="entry name" value="Protein_kinase_ATP_BS"/>
</dbReference>
<evidence type="ECO:0000259" key="16">
    <source>
        <dbReference type="PROSITE" id="PS50011"/>
    </source>
</evidence>
<evidence type="ECO:0000256" key="6">
    <source>
        <dbReference type="ARBA" id="ARBA00022723"/>
    </source>
</evidence>
<dbReference type="EnsemblMetazoa" id="XM_032595873">
    <property type="protein sequence ID" value="XP_032451764"/>
    <property type="gene ID" value="LOC100118609"/>
</dbReference>
<keyword evidence="10" id="KW-0460">Magnesium</keyword>
<dbReference type="InterPro" id="IPR015940">
    <property type="entry name" value="UBA"/>
</dbReference>
<feature type="binding site" evidence="14">
    <location>
        <position position="52"/>
    </location>
    <ligand>
        <name>ATP</name>
        <dbReference type="ChEBI" id="CHEBI:30616"/>
    </ligand>
</feature>
<dbReference type="GO" id="GO:0005737">
    <property type="term" value="C:cytoplasm"/>
    <property type="evidence" value="ECO:0007669"/>
    <property type="project" value="TreeGrafter"/>
</dbReference>
<dbReference type="InterPro" id="IPR048622">
    <property type="entry name" value="BRSK1_2-like_UBA"/>
</dbReference>
<keyword evidence="4" id="KW-0723">Serine/threonine-protein kinase</keyword>
<feature type="region of interest" description="Disordered" evidence="15">
    <location>
        <begin position="689"/>
        <end position="717"/>
    </location>
</feature>
<dbReference type="RefSeq" id="XP_032451764.1">
    <property type="nucleotide sequence ID" value="XM_032595873.1"/>
</dbReference>
<dbReference type="FunCoup" id="A0A7M7QNT8">
    <property type="interactions" value="281"/>
</dbReference>
<evidence type="ECO:0000256" key="15">
    <source>
        <dbReference type="SAM" id="MobiDB-lite"/>
    </source>
</evidence>
<evidence type="ECO:0000259" key="17">
    <source>
        <dbReference type="PROSITE" id="PS50030"/>
    </source>
</evidence>
<dbReference type="InterPro" id="IPR011009">
    <property type="entry name" value="Kinase-like_dom_sf"/>
</dbReference>
<dbReference type="AlphaFoldDB" id="A0A7M7QNT8"/>
<evidence type="ECO:0000256" key="5">
    <source>
        <dbReference type="ARBA" id="ARBA00022679"/>
    </source>
</evidence>
<dbReference type="FunFam" id="3.30.200.20:FF:000003">
    <property type="entry name" value="Non-specific serine/threonine protein kinase"/>
    <property type="match status" value="1"/>
</dbReference>
<dbReference type="OrthoDB" id="504170at2759"/>
<comment type="similarity">
    <text evidence="2">Belongs to the protein kinase superfamily. CAMK Ser/Thr protein kinase family. SNF1 subfamily.</text>
</comment>
<accession>A0A7M7QNT8</accession>
<dbReference type="FunFam" id="1.10.510.10:FF:000064">
    <property type="entry name" value="BR serine/threonine-protein kinase 2"/>
    <property type="match status" value="1"/>
</dbReference>
<evidence type="ECO:0000313" key="19">
    <source>
        <dbReference type="Proteomes" id="UP000002358"/>
    </source>
</evidence>
<dbReference type="EC" id="2.7.11.1" evidence="3"/>
<feature type="domain" description="Protein kinase" evidence="16">
    <location>
        <begin position="23"/>
        <end position="274"/>
    </location>
</feature>
<evidence type="ECO:0000256" key="12">
    <source>
        <dbReference type="ARBA" id="ARBA00047899"/>
    </source>
</evidence>
<dbReference type="PROSITE" id="PS50030">
    <property type="entry name" value="UBA"/>
    <property type="match status" value="1"/>
</dbReference>
<dbReference type="Gene3D" id="1.10.510.10">
    <property type="entry name" value="Transferase(Phosphotransferase) domain 1"/>
    <property type="match status" value="1"/>
</dbReference>
<keyword evidence="7 14" id="KW-0547">Nucleotide-binding</keyword>
<dbReference type="KEGG" id="nvi:100118609"/>
<evidence type="ECO:0000256" key="11">
    <source>
        <dbReference type="ARBA" id="ARBA00022902"/>
    </source>
</evidence>
<dbReference type="Pfam" id="PF21122">
    <property type="entry name" value="KA1_BRSK"/>
    <property type="match status" value="1"/>
</dbReference>
<keyword evidence="5" id="KW-0808">Transferase</keyword>
<dbReference type="PROSITE" id="PS00107">
    <property type="entry name" value="PROTEIN_KINASE_ATP"/>
    <property type="match status" value="1"/>
</dbReference>